<dbReference type="PANTHER" id="PTHR35525:SF3">
    <property type="entry name" value="BLL6575 PROTEIN"/>
    <property type="match status" value="1"/>
</dbReference>
<dbReference type="Proteomes" id="UP000323505">
    <property type="component" value="Unassembled WGS sequence"/>
</dbReference>
<dbReference type="Pfam" id="PF07336">
    <property type="entry name" value="ABATE"/>
    <property type="match status" value="1"/>
</dbReference>
<dbReference type="InterPro" id="IPR023286">
    <property type="entry name" value="ABATE_dom_sf"/>
</dbReference>
<organism evidence="2 3">
    <name type="scientific">Actinomadura decatromicini</name>
    <dbReference type="NCBI Taxonomy" id="2604572"/>
    <lineage>
        <taxon>Bacteria</taxon>
        <taxon>Bacillati</taxon>
        <taxon>Actinomycetota</taxon>
        <taxon>Actinomycetes</taxon>
        <taxon>Streptosporangiales</taxon>
        <taxon>Thermomonosporaceae</taxon>
        <taxon>Actinomadura</taxon>
    </lineage>
</organism>
<dbReference type="RefSeq" id="WP_148757819.1">
    <property type="nucleotide sequence ID" value="NZ_VSRQ01000001.1"/>
</dbReference>
<protein>
    <submittedName>
        <fullName evidence="2">CGNR zinc finger domain-containing protein</fullName>
    </submittedName>
</protein>
<keyword evidence="3" id="KW-1185">Reference proteome</keyword>
<name>A0A5D3FYI2_9ACTN</name>
<proteinExistence type="predicted"/>
<evidence type="ECO:0000313" key="2">
    <source>
        <dbReference type="EMBL" id="TYK53233.1"/>
    </source>
</evidence>
<dbReference type="PANTHER" id="PTHR35525">
    <property type="entry name" value="BLL6575 PROTEIN"/>
    <property type="match status" value="1"/>
</dbReference>
<comment type="caution">
    <text evidence="2">The sequence shown here is derived from an EMBL/GenBank/DDBJ whole genome shotgun (WGS) entry which is preliminary data.</text>
</comment>
<dbReference type="Pfam" id="PF11706">
    <property type="entry name" value="zf-CGNR"/>
    <property type="match status" value="1"/>
</dbReference>
<feature type="domain" description="Zinc finger CGNR" evidence="1">
    <location>
        <begin position="130"/>
        <end position="172"/>
    </location>
</feature>
<dbReference type="InterPro" id="IPR010852">
    <property type="entry name" value="ABATE"/>
</dbReference>
<evidence type="ECO:0000259" key="1">
    <source>
        <dbReference type="Pfam" id="PF11706"/>
    </source>
</evidence>
<sequence>MAHRPLTGEPLPLDLVNTRWPSGDAMLDEFDEPGALAAWLREHNLPAGGADGDPERYLAPLRAARAAIRRSLDDGVDDDVNAVLAHGTLRLSLEDGAPAEHPVLDDEAWRPAWLAVRAHLDLLAAAPPDRLRRCAGDGCILWFLDTSRNGRRRWCSMTACGNRAKARAHYARATTRG</sequence>
<dbReference type="InterPro" id="IPR021005">
    <property type="entry name" value="Znf_CGNR"/>
</dbReference>
<accession>A0A5D3FYI2</accession>
<dbReference type="AlphaFoldDB" id="A0A5D3FYI2"/>
<dbReference type="SUPFAM" id="SSF160904">
    <property type="entry name" value="Jann2411-like"/>
    <property type="match status" value="1"/>
</dbReference>
<dbReference type="EMBL" id="VSRQ01000001">
    <property type="protein sequence ID" value="TYK53233.1"/>
    <property type="molecule type" value="Genomic_DNA"/>
</dbReference>
<evidence type="ECO:0000313" key="3">
    <source>
        <dbReference type="Proteomes" id="UP000323505"/>
    </source>
</evidence>
<gene>
    <name evidence="2" type="ORF">FXF68_05815</name>
</gene>
<reference evidence="2 3" key="1">
    <citation type="submission" date="2019-08" db="EMBL/GenBank/DDBJ databases">
        <title>Actinomadura sp. nov. CYP1-5 isolated from mountain soil.</title>
        <authorList>
            <person name="Songsumanus A."/>
            <person name="Kuncharoen N."/>
            <person name="Kudo T."/>
            <person name="Yuki M."/>
            <person name="Igarashi Y."/>
            <person name="Tanasupawat S."/>
        </authorList>
    </citation>
    <scope>NUCLEOTIDE SEQUENCE [LARGE SCALE GENOMIC DNA]</scope>
    <source>
        <strain evidence="2 3">CYP1-5</strain>
    </source>
</reference>
<dbReference type="Gene3D" id="1.10.3300.10">
    <property type="entry name" value="Jann2411-like domain"/>
    <property type="match status" value="1"/>
</dbReference>